<accession>A0A0G4FY08</accession>
<dbReference type="EMBL" id="CDMY01000524">
    <property type="protein sequence ID" value="CEM20311.1"/>
    <property type="molecule type" value="Genomic_DNA"/>
</dbReference>
<reference evidence="2 3" key="1">
    <citation type="submission" date="2014-11" db="EMBL/GenBank/DDBJ databases">
        <authorList>
            <person name="Zhu J."/>
            <person name="Qi W."/>
            <person name="Song R."/>
        </authorList>
    </citation>
    <scope>NUCLEOTIDE SEQUENCE [LARGE SCALE GENOMIC DNA]</scope>
</reference>
<proteinExistence type="predicted"/>
<protein>
    <submittedName>
        <fullName evidence="2">Uncharacterized protein</fullName>
    </submittedName>
</protein>
<name>A0A0G4FY08_VITBC</name>
<feature type="region of interest" description="Disordered" evidence="1">
    <location>
        <begin position="88"/>
        <end position="149"/>
    </location>
</feature>
<organism evidence="2 3">
    <name type="scientific">Vitrella brassicaformis (strain CCMP3155)</name>
    <dbReference type="NCBI Taxonomy" id="1169540"/>
    <lineage>
        <taxon>Eukaryota</taxon>
        <taxon>Sar</taxon>
        <taxon>Alveolata</taxon>
        <taxon>Colpodellida</taxon>
        <taxon>Vitrellaceae</taxon>
        <taxon>Vitrella</taxon>
    </lineage>
</organism>
<evidence type="ECO:0000256" key="1">
    <source>
        <dbReference type="SAM" id="MobiDB-lite"/>
    </source>
</evidence>
<sequence>MDFNQAKRDAASAKDEILRLKNQLLPQLVAQLDRVEQLDALTLATQALSDGALHLRQQLTLVPALIARATTDVTASHTALTDALDALQPPISSPHAAESSDGMSVELSADERDDSNDSSAEDGDDVGRPSFRITHRSGQGPPIEHSPARHRVSRECLAAVIGHYQPWQLTQLRPAIGTSIFHQSAAQHRRVTISCTDERERHLWGKIPLATAHKWGQRMTNLRELVVIYPESAPEWCRGAWVGLLKGHAEGRRALADRRARQGQGGEDEGTLEVLGFEGVELDRPLFFPLDEVSPDPLPRPSPSPPAVALPALMTVTILPPEYADVRVGRGWETPNVVRVTFDRDFFPTEQAAKEWCESEKLEKVDLADRPSALLQALPQSLGRLRSISGVYMTMDHNATPVGDAEVDALREGLVQRGCRRQLTSMPIRMPKMPATGEAKDLTVKTARLMDAVLDPEALIESPVHYTRVVDGATFDPHLLQWSNEHPSPTVRKIVKDLAEKAVIVVVSLATVADDQTIDIPDGTLPYATKIELEADSILPLEHRTKALQVAEKMSRLAEVTVGSDGAVPPLVAFDFLRGIWHQTWRQRGEQRELDVHVRTSSEDFVDRGAFGRLWGNMWPIMPRMSHTTVEIDVGLPDELTLGQFHGRMMQMALSLTRVPGHDTTTFVINDGDLSADLQDLFHEQHALVGFTNGPFAVTFEGPSLTIKRRSNA</sequence>
<dbReference type="AlphaFoldDB" id="A0A0G4FY08"/>
<dbReference type="VEuPathDB" id="CryptoDB:Vbra_16432"/>
<feature type="compositionally biased region" description="Acidic residues" evidence="1">
    <location>
        <begin position="111"/>
        <end position="124"/>
    </location>
</feature>
<evidence type="ECO:0000313" key="2">
    <source>
        <dbReference type="EMBL" id="CEM20311.1"/>
    </source>
</evidence>
<gene>
    <name evidence="2" type="ORF">Vbra_16432</name>
</gene>
<evidence type="ECO:0000313" key="3">
    <source>
        <dbReference type="Proteomes" id="UP000041254"/>
    </source>
</evidence>
<dbReference type="InParanoid" id="A0A0G4FY08"/>
<keyword evidence="3" id="KW-1185">Reference proteome</keyword>
<dbReference type="PhylomeDB" id="A0A0G4FY08"/>
<dbReference type="Proteomes" id="UP000041254">
    <property type="component" value="Unassembled WGS sequence"/>
</dbReference>